<proteinExistence type="predicted"/>
<evidence type="ECO:0000313" key="3">
    <source>
        <dbReference type="Proteomes" id="UP000595437"/>
    </source>
</evidence>
<sequence>MSALPPDKPPDRLIADGRVMNNKDKSCEEVEESKGKRQMSKHQREEQITRKENISLGSSTGK</sequence>
<feature type="region of interest" description="Disordered" evidence="1">
    <location>
        <begin position="1"/>
        <end position="62"/>
    </location>
</feature>
<dbReference type="AlphaFoldDB" id="A0A7T8HHQ0"/>
<dbReference type="EMBL" id="CP045896">
    <property type="protein sequence ID" value="QQP50269.1"/>
    <property type="molecule type" value="Genomic_DNA"/>
</dbReference>
<reference evidence="3" key="1">
    <citation type="submission" date="2021-01" db="EMBL/GenBank/DDBJ databases">
        <title>Caligus Genome Assembly.</title>
        <authorList>
            <person name="Gallardo-Escarate C."/>
        </authorList>
    </citation>
    <scope>NUCLEOTIDE SEQUENCE [LARGE SCALE GENOMIC DNA]</scope>
</reference>
<gene>
    <name evidence="2" type="ORF">FKW44_011214</name>
</gene>
<dbReference type="Proteomes" id="UP000595437">
    <property type="component" value="Chromosome 7"/>
</dbReference>
<protein>
    <submittedName>
        <fullName evidence="2">Uncharacterized protein</fullName>
    </submittedName>
</protein>
<feature type="compositionally biased region" description="Basic and acidic residues" evidence="1">
    <location>
        <begin position="42"/>
        <end position="53"/>
    </location>
</feature>
<accession>A0A7T8HHQ0</accession>
<evidence type="ECO:0000256" key="1">
    <source>
        <dbReference type="SAM" id="MobiDB-lite"/>
    </source>
</evidence>
<keyword evidence="3" id="KW-1185">Reference proteome</keyword>
<feature type="compositionally biased region" description="Basic and acidic residues" evidence="1">
    <location>
        <begin position="8"/>
        <end position="35"/>
    </location>
</feature>
<evidence type="ECO:0000313" key="2">
    <source>
        <dbReference type="EMBL" id="QQP50269.1"/>
    </source>
</evidence>
<organism evidence="2 3">
    <name type="scientific">Caligus rogercresseyi</name>
    <name type="common">Sea louse</name>
    <dbReference type="NCBI Taxonomy" id="217165"/>
    <lineage>
        <taxon>Eukaryota</taxon>
        <taxon>Metazoa</taxon>
        <taxon>Ecdysozoa</taxon>
        <taxon>Arthropoda</taxon>
        <taxon>Crustacea</taxon>
        <taxon>Multicrustacea</taxon>
        <taxon>Hexanauplia</taxon>
        <taxon>Copepoda</taxon>
        <taxon>Siphonostomatoida</taxon>
        <taxon>Caligidae</taxon>
        <taxon>Caligus</taxon>
    </lineage>
</organism>
<name>A0A7T8HHQ0_CALRO</name>
<feature type="non-terminal residue" evidence="2">
    <location>
        <position position="62"/>
    </location>
</feature>